<dbReference type="InterPro" id="IPR041881">
    <property type="entry name" value="PqqD_sf"/>
</dbReference>
<dbReference type="Proteomes" id="UP000239898">
    <property type="component" value="Unassembled WGS sequence"/>
</dbReference>
<dbReference type="AlphaFoldDB" id="A0A2S6ZB24"/>
<gene>
    <name evidence="1" type="ORF">XthCFBP4691_18610</name>
</gene>
<evidence type="ECO:0000313" key="2">
    <source>
        <dbReference type="Proteomes" id="UP000239898"/>
    </source>
</evidence>
<keyword evidence="2" id="KW-1185">Reference proteome</keyword>
<dbReference type="Pfam" id="PF05402">
    <property type="entry name" value="PqqD"/>
    <property type="match status" value="1"/>
</dbReference>
<dbReference type="Gene3D" id="1.10.10.1150">
    <property type="entry name" value="Coenzyme PQQ synthesis protein D (PqqD)"/>
    <property type="match status" value="1"/>
</dbReference>
<organism evidence="1 2">
    <name type="scientific">Xanthomonas theicola</name>
    <dbReference type="NCBI Taxonomy" id="56464"/>
    <lineage>
        <taxon>Bacteria</taxon>
        <taxon>Pseudomonadati</taxon>
        <taxon>Pseudomonadota</taxon>
        <taxon>Gammaproteobacteria</taxon>
        <taxon>Lysobacterales</taxon>
        <taxon>Lysobacteraceae</taxon>
        <taxon>Xanthomonas</taxon>
    </lineage>
</organism>
<accession>A0A2S6ZB24</accession>
<protein>
    <submittedName>
        <fullName evidence="1">PqqD family protein</fullName>
    </submittedName>
</protein>
<name>A0A2S6ZB24_9XANT</name>
<proteinExistence type="predicted"/>
<dbReference type="EMBL" id="MIGX01000158">
    <property type="protein sequence ID" value="PPT79661.1"/>
    <property type="molecule type" value="Genomic_DNA"/>
</dbReference>
<sequence length="84" mass="9053">MQLISAVHLQPEEDGGAIVIDDRTLTAAYINKAAYVILQALHQPCTKEHLVVTLAEAANCDLEDAAAPVIKLIDELTELGWLSS</sequence>
<reference evidence="1 2" key="1">
    <citation type="submission" date="2016-08" db="EMBL/GenBank/DDBJ databases">
        <title>Evolution of the type three secretion system and type three effector repertoires in Xanthomonas.</title>
        <authorList>
            <person name="Merda D."/>
            <person name="Briand M."/>
            <person name="Bosis E."/>
            <person name="Rousseau C."/>
            <person name="Portier P."/>
            <person name="Jacques M.-A."/>
            <person name="Fischer-Le Saux M."/>
        </authorList>
    </citation>
    <scope>NUCLEOTIDE SEQUENCE [LARGE SCALE GENOMIC DNA]</scope>
    <source>
        <strain evidence="1 2">CFBP 4691</strain>
    </source>
</reference>
<dbReference type="OrthoDB" id="9429544at2"/>
<evidence type="ECO:0000313" key="1">
    <source>
        <dbReference type="EMBL" id="PPT79661.1"/>
    </source>
</evidence>
<comment type="caution">
    <text evidence="1">The sequence shown here is derived from an EMBL/GenBank/DDBJ whole genome shotgun (WGS) entry which is preliminary data.</text>
</comment>
<dbReference type="InterPro" id="IPR008792">
    <property type="entry name" value="PQQD"/>
</dbReference>